<evidence type="ECO:0000256" key="6">
    <source>
        <dbReference type="ARBA" id="ARBA00022777"/>
    </source>
</evidence>
<dbReference type="InterPro" id="IPR003661">
    <property type="entry name" value="HisK_dim/P_dom"/>
</dbReference>
<dbReference type="InterPro" id="IPR005467">
    <property type="entry name" value="His_kinase_dom"/>
</dbReference>
<dbReference type="InterPro" id="IPR013767">
    <property type="entry name" value="PAS_fold"/>
</dbReference>
<dbReference type="AlphaFoldDB" id="L0RAF5"/>
<evidence type="ECO:0000313" key="13">
    <source>
        <dbReference type="Proteomes" id="UP000010808"/>
    </source>
</evidence>
<dbReference type="InterPro" id="IPR004358">
    <property type="entry name" value="Sig_transdc_His_kin-like_C"/>
</dbReference>
<dbReference type="Proteomes" id="UP000010808">
    <property type="component" value="Chromosome"/>
</dbReference>
<keyword evidence="13" id="KW-1185">Reference proteome</keyword>
<evidence type="ECO:0000313" key="12">
    <source>
        <dbReference type="EMBL" id="CCO23739.1"/>
    </source>
</evidence>
<evidence type="ECO:0000259" key="11">
    <source>
        <dbReference type="PROSITE" id="PS50113"/>
    </source>
</evidence>
<organism evidence="12 13">
    <name type="scientific">Maridesulfovibrio hydrothermalis AM13 = DSM 14728</name>
    <dbReference type="NCBI Taxonomy" id="1121451"/>
    <lineage>
        <taxon>Bacteria</taxon>
        <taxon>Pseudomonadati</taxon>
        <taxon>Thermodesulfobacteriota</taxon>
        <taxon>Desulfovibrionia</taxon>
        <taxon>Desulfovibrionales</taxon>
        <taxon>Desulfovibrionaceae</taxon>
        <taxon>Maridesulfovibrio</taxon>
    </lineage>
</organism>
<dbReference type="SMART" id="SM00387">
    <property type="entry name" value="HATPase_c"/>
    <property type="match status" value="1"/>
</dbReference>
<dbReference type="GO" id="GO:0000155">
    <property type="term" value="F:phosphorelay sensor kinase activity"/>
    <property type="evidence" value="ECO:0007669"/>
    <property type="project" value="InterPro"/>
</dbReference>
<dbReference type="OrthoDB" id="1931120at2"/>
<dbReference type="InterPro" id="IPR000014">
    <property type="entry name" value="PAS"/>
</dbReference>
<evidence type="ECO:0000256" key="2">
    <source>
        <dbReference type="ARBA" id="ARBA00012438"/>
    </source>
</evidence>
<dbReference type="eggNOG" id="COG3829">
    <property type="taxonomic scope" value="Bacteria"/>
</dbReference>
<dbReference type="EMBL" id="FO203522">
    <property type="protein sequence ID" value="CCO23739.1"/>
    <property type="molecule type" value="Genomic_DNA"/>
</dbReference>
<dbReference type="EC" id="2.7.13.3" evidence="2"/>
<dbReference type="Pfam" id="PF00989">
    <property type="entry name" value="PAS"/>
    <property type="match status" value="1"/>
</dbReference>
<dbReference type="NCBIfam" id="TIGR00229">
    <property type="entry name" value="sensory_box"/>
    <property type="match status" value="1"/>
</dbReference>
<dbReference type="PROSITE" id="PS50109">
    <property type="entry name" value="HIS_KIN"/>
    <property type="match status" value="1"/>
</dbReference>
<dbReference type="GO" id="GO:0006355">
    <property type="term" value="P:regulation of DNA-templated transcription"/>
    <property type="evidence" value="ECO:0007669"/>
    <property type="project" value="InterPro"/>
</dbReference>
<protein>
    <recommendedName>
        <fullName evidence="2">histidine kinase</fullName>
        <ecNumber evidence="2">2.7.13.3</ecNumber>
    </recommendedName>
</protein>
<dbReference type="STRING" id="1121451.DESAM_21462"/>
<dbReference type="Gene3D" id="3.30.565.10">
    <property type="entry name" value="Histidine kinase-like ATPase, C-terminal domain"/>
    <property type="match status" value="1"/>
</dbReference>
<keyword evidence="4" id="KW-0808">Transferase</keyword>
<feature type="domain" description="Histidine kinase" evidence="9">
    <location>
        <begin position="283"/>
        <end position="492"/>
    </location>
</feature>
<dbReference type="Pfam" id="PF00512">
    <property type="entry name" value="HisKA"/>
    <property type="match status" value="1"/>
</dbReference>
<dbReference type="CDD" id="cd00130">
    <property type="entry name" value="PAS"/>
    <property type="match status" value="1"/>
</dbReference>
<dbReference type="KEGG" id="dhy:DESAM_21462"/>
<sequence>MNLQEYYDTIMQLSHGIVVTLDLNGEIIHGNSRLESLTGYSMKELAGQDWFETFVSSEKRNESRKEVFEKSRDKDISKVSGAISTKDGDKVYIDWNLKPLTDSNGRIISILCVGQDVTAHMLRQKGLLRERFTLIERNKELNCLYEISRLGGDMKLGLKETLKNIVNLLPSGFQHPDKTHIRLRMGSLSWQTEGYKKTEDILVEPIYTSKDIRGALTVAVESQGDNRKGESAFIDDEKDLLTTAAQQIAIIVSKKEIKSAKLELENQLRQADRLAKIGQFSAGVAHEINEPLANILGYAQLALQTPELPDQVQMDLGNIVDSSLHAREIIKKIMFFSRQLPPQLLPTNLNDTISQALRITETAAKRNSINIICDFDENLPPVPADPQHIKQVIVNLAANAIQAMGEGGTLTIKTLNNKNDVYVIVEDNGPGIPPEELKQIFNPFYTTKDVDKGTGLGLSVVLGIVKAHKGFIQVHSEPGEGTRFEIVFPCLQNNLTDD</sequence>
<keyword evidence="7" id="KW-0067">ATP-binding</keyword>
<evidence type="ECO:0000256" key="4">
    <source>
        <dbReference type="ARBA" id="ARBA00022679"/>
    </source>
</evidence>
<comment type="catalytic activity">
    <reaction evidence="1">
        <text>ATP + protein L-histidine = ADP + protein N-phospho-L-histidine.</text>
        <dbReference type="EC" id="2.7.13.3"/>
    </reaction>
</comment>
<reference evidence="12 13" key="1">
    <citation type="submission" date="2012-10" db="EMBL/GenBank/DDBJ databases">
        <authorList>
            <person name="Genoscope - CEA"/>
        </authorList>
    </citation>
    <scope>NUCLEOTIDE SEQUENCE [LARGE SCALE GENOMIC DNA]</scope>
    <source>
        <strain evidence="13">AM13 / DSM 14728</strain>
    </source>
</reference>
<dbReference type="SMART" id="SM00091">
    <property type="entry name" value="PAS"/>
    <property type="match status" value="1"/>
</dbReference>
<dbReference type="RefSeq" id="WP_015336342.1">
    <property type="nucleotide sequence ID" value="NC_020055.1"/>
</dbReference>
<keyword evidence="6 12" id="KW-0418">Kinase</keyword>
<keyword evidence="3" id="KW-0597">Phosphoprotein</keyword>
<evidence type="ECO:0000256" key="3">
    <source>
        <dbReference type="ARBA" id="ARBA00022553"/>
    </source>
</evidence>
<dbReference type="CDD" id="cd00082">
    <property type="entry name" value="HisKA"/>
    <property type="match status" value="1"/>
</dbReference>
<dbReference type="HOGENOM" id="CLU_000445_114_39_7"/>
<dbReference type="PROSITE" id="PS50113">
    <property type="entry name" value="PAC"/>
    <property type="match status" value="1"/>
</dbReference>
<dbReference type="PRINTS" id="PR00344">
    <property type="entry name" value="BCTRLSENSOR"/>
</dbReference>
<dbReference type="Gene3D" id="3.30.450.20">
    <property type="entry name" value="PAS domain"/>
    <property type="match status" value="1"/>
</dbReference>
<gene>
    <name evidence="12" type="ORF">DESAM_21462</name>
</gene>
<feature type="domain" description="PAC" evidence="11">
    <location>
        <begin position="77"/>
        <end position="129"/>
    </location>
</feature>
<evidence type="ECO:0000256" key="8">
    <source>
        <dbReference type="ARBA" id="ARBA00023012"/>
    </source>
</evidence>
<dbReference type="FunFam" id="3.30.565.10:FF:000006">
    <property type="entry name" value="Sensor histidine kinase WalK"/>
    <property type="match status" value="1"/>
</dbReference>
<dbReference type="InterPro" id="IPR000700">
    <property type="entry name" value="PAS-assoc_C"/>
</dbReference>
<dbReference type="Pfam" id="PF02518">
    <property type="entry name" value="HATPase_c"/>
    <property type="match status" value="1"/>
</dbReference>
<dbReference type="GO" id="GO:0005524">
    <property type="term" value="F:ATP binding"/>
    <property type="evidence" value="ECO:0007669"/>
    <property type="project" value="UniProtKB-KW"/>
</dbReference>
<dbReference type="SUPFAM" id="SSF55874">
    <property type="entry name" value="ATPase domain of HSP90 chaperone/DNA topoisomerase II/histidine kinase"/>
    <property type="match status" value="1"/>
</dbReference>
<evidence type="ECO:0000256" key="5">
    <source>
        <dbReference type="ARBA" id="ARBA00022741"/>
    </source>
</evidence>
<dbReference type="PANTHER" id="PTHR43065:SF42">
    <property type="entry name" value="TWO-COMPONENT SENSOR PPRA"/>
    <property type="match status" value="1"/>
</dbReference>
<dbReference type="InterPro" id="IPR003594">
    <property type="entry name" value="HATPase_dom"/>
</dbReference>
<dbReference type="PROSITE" id="PS50112">
    <property type="entry name" value="PAS"/>
    <property type="match status" value="1"/>
</dbReference>
<dbReference type="SUPFAM" id="SSF47384">
    <property type="entry name" value="Homodimeric domain of signal transducing histidine kinase"/>
    <property type="match status" value="1"/>
</dbReference>
<accession>L0RAF5</accession>
<dbReference type="InterPro" id="IPR001610">
    <property type="entry name" value="PAC"/>
</dbReference>
<dbReference type="eggNOG" id="COG4191">
    <property type="taxonomic scope" value="Bacteria"/>
</dbReference>
<dbReference type="PANTHER" id="PTHR43065">
    <property type="entry name" value="SENSOR HISTIDINE KINASE"/>
    <property type="match status" value="1"/>
</dbReference>
<evidence type="ECO:0000256" key="1">
    <source>
        <dbReference type="ARBA" id="ARBA00000085"/>
    </source>
</evidence>
<dbReference type="SMART" id="SM00388">
    <property type="entry name" value="HisKA"/>
    <property type="match status" value="1"/>
</dbReference>
<keyword evidence="5" id="KW-0547">Nucleotide-binding</keyword>
<name>L0RAF5_9BACT</name>
<dbReference type="InterPro" id="IPR036890">
    <property type="entry name" value="HATPase_C_sf"/>
</dbReference>
<dbReference type="SUPFAM" id="SSF55785">
    <property type="entry name" value="PYP-like sensor domain (PAS domain)"/>
    <property type="match status" value="1"/>
</dbReference>
<proteinExistence type="predicted"/>
<dbReference type="PATRIC" id="fig|1121451.3.peg.1704"/>
<dbReference type="InterPro" id="IPR035965">
    <property type="entry name" value="PAS-like_dom_sf"/>
</dbReference>
<keyword evidence="8" id="KW-0902">Two-component regulatory system</keyword>
<dbReference type="InterPro" id="IPR036097">
    <property type="entry name" value="HisK_dim/P_sf"/>
</dbReference>
<dbReference type="SMART" id="SM00086">
    <property type="entry name" value="PAC"/>
    <property type="match status" value="1"/>
</dbReference>
<evidence type="ECO:0000259" key="9">
    <source>
        <dbReference type="PROSITE" id="PS50109"/>
    </source>
</evidence>
<feature type="domain" description="PAS" evidence="10">
    <location>
        <begin position="3"/>
        <end position="75"/>
    </location>
</feature>
<evidence type="ECO:0000259" key="10">
    <source>
        <dbReference type="PROSITE" id="PS50112"/>
    </source>
</evidence>
<evidence type="ECO:0000256" key="7">
    <source>
        <dbReference type="ARBA" id="ARBA00022840"/>
    </source>
</evidence>
<dbReference type="Gene3D" id="1.10.287.130">
    <property type="match status" value="1"/>
</dbReference>